<comment type="subcellular location">
    <subcellularLocation>
        <location evidence="1">Cytoplasm</location>
    </subcellularLocation>
</comment>
<dbReference type="SUPFAM" id="SSF50249">
    <property type="entry name" value="Nucleic acid-binding proteins"/>
    <property type="match status" value="1"/>
</dbReference>
<dbReference type="PANTHER" id="PTHR46109:SF1">
    <property type="entry name" value="PROTEIN LIN-28 HOMOLOG"/>
    <property type="match status" value="1"/>
</dbReference>
<dbReference type="InterPro" id="IPR002059">
    <property type="entry name" value="CSP_DNA-bd"/>
</dbReference>
<evidence type="ECO:0000256" key="3">
    <source>
        <dbReference type="SAM" id="MobiDB-lite"/>
    </source>
</evidence>
<evidence type="ECO:0000313" key="5">
    <source>
        <dbReference type="EMBL" id="QHT11821.1"/>
    </source>
</evidence>
<accession>A0A6C0D5J8</accession>
<dbReference type="InterPro" id="IPR012340">
    <property type="entry name" value="NA-bd_OB-fold"/>
</dbReference>
<feature type="compositionally biased region" description="Basic residues" evidence="3">
    <location>
        <begin position="130"/>
        <end position="141"/>
    </location>
</feature>
<sequence length="141" mass="16011">MTEIHSNLELARLTGIVKWFNNKAGYGFVTALEGEQKGKDIFVHYSSIGGDNQQYRFLTQGEYIDFSLVKSDTEKYEYLAKKVTGVKGGPILCETRRLQFTEKRVVERKPPVVAPEAEQSREDGFVQVKPKSRGRPRKVAV</sequence>
<dbReference type="Pfam" id="PF00313">
    <property type="entry name" value="CSD"/>
    <property type="match status" value="1"/>
</dbReference>
<dbReference type="InterPro" id="IPR011129">
    <property type="entry name" value="CSD"/>
</dbReference>
<dbReference type="GO" id="GO:0003729">
    <property type="term" value="F:mRNA binding"/>
    <property type="evidence" value="ECO:0007669"/>
    <property type="project" value="TreeGrafter"/>
</dbReference>
<protein>
    <recommendedName>
        <fullName evidence="4">CSD domain-containing protein</fullName>
    </recommendedName>
</protein>
<dbReference type="EMBL" id="MN739538">
    <property type="protein sequence ID" value="QHT11821.1"/>
    <property type="molecule type" value="Genomic_DNA"/>
</dbReference>
<evidence type="ECO:0000256" key="2">
    <source>
        <dbReference type="ARBA" id="ARBA00022490"/>
    </source>
</evidence>
<dbReference type="CDD" id="cd04458">
    <property type="entry name" value="CSP_CDS"/>
    <property type="match status" value="1"/>
</dbReference>
<organism evidence="5">
    <name type="scientific">viral metagenome</name>
    <dbReference type="NCBI Taxonomy" id="1070528"/>
    <lineage>
        <taxon>unclassified sequences</taxon>
        <taxon>metagenomes</taxon>
        <taxon>organismal metagenomes</taxon>
    </lineage>
</organism>
<dbReference type="AlphaFoldDB" id="A0A6C0D5J8"/>
<dbReference type="GO" id="GO:0005634">
    <property type="term" value="C:nucleus"/>
    <property type="evidence" value="ECO:0007669"/>
    <property type="project" value="TreeGrafter"/>
</dbReference>
<dbReference type="SMART" id="SM00357">
    <property type="entry name" value="CSP"/>
    <property type="match status" value="1"/>
</dbReference>
<dbReference type="InterPro" id="IPR051373">
    <property type="entry name" value="Lin-28_RNA-binding"/>
</dbReference>
<keyword evidence="2" id="KW-0963">Cytoplasm</keyword>
<evidence type="ECO:0000256" key="1">
    <source>
        <dbReference type="ARBA" id="ARBA00004496"/>
    </source>
</evidence>
<evidence type="ECO:0000259" key="4">
    <source>
        <dbReference type="PROSITE" id="PS51857"/>
    </source>
</evidence>
<dbReference type="PRINTS" id="PR00050">
    <property type="entry name" value="COLDSHOCK"/>
</dbReference>
<reference evidence="5" key="1">
    <citation type="journal article" date="2020" name="Nature">
        <title>Giant virus diversity and host interactions through global metagenomics.</title>
        <authorList>
            <person name="Schulz F."/>
            <person name="Roux S."/>
            <person name="Paez-Espino D."/>
            <person name="Jungbluth S."/>
            <person name="Walsh D.A."/>
            <person name="Denef V.J."/>
            <person name="McMahon K.D."/>
            <person name="Konstantinidis K.T."/>
            <person name="Eloe-Fadrosh E.A."/>
            <person name="Kyrpides N.C."/>
            <person name="Woyke T."/>
        </authorList>
    </citation>
    <scope>NUCLEOTIDE SEQUENCE</scope>
    <source>
        <strain evidence="5">GVMAG-M-3300023174-124</strain>
    </source>
</reference>
<dbReference type="PANTHER" id="PTHR46109">
    <property type="entry name" value="PROTEIN LIN-28"/>
    <property type="match status" value="1"/>
</dbReference>
<feature type="region of interest" description="Disordered" evidence="3">
    <location>
        <begin position="111"/>
        <end position="141"/>
    </location>
</feature>
<feature type="domain" description="CSD" evidence="4">
    <location>
        <begin position="12"/>
        <end position="85"/>
    </location>
</feature>
<name>A0A6C0D5J8_9ZZZZ</name>
<dbReference type="Gene3D" id="2.40.50.140">
    <property type="entry name" value="Nucleic acid-binding proteins"/>
    <property type="match status" value="1"/>
</dbReference>
<dbReference type="GO" id="GO:0031054">
    <property type="term" value="P:pre-miRNA processing"/>
    <property type="evidence" value="ECO:0007669"/>
    <property type="project" value="TreeGrafter"/>
</dbReference>
<dbReference type="GO" id="GO:0005737">
    <property type="term" value="C:cytoplasm"/>
    <property type="evidence" value="ECO:0007669"/>
    <property type="project" value="UniProtKB-SubCell"/>
</dbReference>
<dbReference type="PROSITE" id="PS51857">
    <property type="entry name" value="CSD_2"/>
    <property type="match status" value="1"/>
</dbReference>
<proteinExistence type="predicted"/>